<protein>
    <submittedName>
        <fullName evidence="3">Stalk domain-containing protein</fullName>
    </submittedName>
</protein>
<organism evidence="3 4">
    <name type="scientific">Paenibacillus thailandensis</name>
    <dbReference type="NCBI Taxonomy" id="393250"/>
    <lineage>
        <taxon>Bacteria</taxon>
        <taxon>Bacillati</taxon>
        <taxon>Bacillota</taxon>
        <taxon>Bacilli</taxon>
        <taxon>Bacillales</taxon>
        <taxon>Paenibacillaceae</taxon>
        <taxon>Paenibacillus</taxon>
    </lineage>
</organism>
<gene>
    <name evidence="3" type="ORF">ACFSW5_22240</name>
</gene>
<feature type="domain" description="Copper amine oxidase-like N-terminal" evidence="2">
    <location>
        <begin position="49"/>
        <end position="152"/>
    </location>
</feature>
<evidence type="ECO:0000256" key="1">
    <source>
        <dbReference type="SAM" id="SignalP"/>
    </source>
</evidence>
<name>A0ABW5R3M3_9BACL</name>
<evidence type="ECO:0000313" key="4">
    <source>
        <dbReference type="Proteomes" id="UP001597493"/>
    </source>
</evidence>
<evidence type="ECO:0000259" key="2">
    <source>
        <dbReference type="Pfam" id="PF07833"/>
    </source>
</evidence>
<dbReference type="InterPro" id="IPR036582">
    <property type="entry name" value="Mao_N_sf"/>
</dbReference>
<dbReference type="Proteomes" id="UP001597493">
    <property type="component" value="Unassembled WGS sequence"/>
</dbReference>
<sequence>MKSGKKAATALLAGSLLAAAMFPAAVMGAEAGSAVEITLKSGSPSISINGVSSAIVAPYEQSGTTMVPLRVITESFKADLTYDKGVIGLTYGDRQVVLTIGSKKVLINGKATQVAVAPALINNGTTYVPLRVIAEAFGADVKFDPATKTVTIKGSAQAETGAAAEQAQIGSSYDGWTINDPSIYGLKQRFVNGTYTTFMSTDGSSTLIIDSVLVGGTLSSNEIKEAVTGWFEDGEEVLSERTVTVNGVNFVQIQTEIDGSVVEYRAAQQGDLLYYVIAVTEGADTSDLAHLTELLDSFRIDYDASAASDVVGSTSLNKLKNGISITTPQYWYSAAGTEGFEDFTEFYFFHGGSFSIRVLEPSELTEDDGELEDEFEEEPSIEAWEEKIGGKDAIAFKEVSEEDNGVYYTYLTDYNDNLVAITFFIENGARAEANLRDAQAAVRSMTFGS</sequence>
<keyword evidence="4" id="KW-1185">Reference proteome</keyword>
<comment type="caution">
    <text evidence="3">The sequence shown here is derived from an EMBL/GenBank/DDBJ whole genome shotgun (WGS) entry which is preliminary data.</text>
</comment>
<reference evidence="4" key="1">
    <citation type="journal article" date="2019" name="Int. J. Syst. Evol. Microbiol.">
        <title>The Global Catalogue of Microorganisms (GCM) 10K type strain sequencing project: providing services to taxonomists for standard genome sequencing and annotation.</title>
        <authorList>
            <consortium name="The Broad Institute Genomics Platform"/>
            <consortium name="The Broad Institute Genome Sequencing Center for Infectious Disease"/>
            <person name="Wu L."/>
            <person name="Ma J."/>
        </authorList>
    </citation>
    <scope>NUCLEOTIDE SEQUENCE [LARGE SCALE GENOMIC DNA]</scope>
    <source>
        <strain evidence="4">TISTR 1827</strain>
    </source>
</reference>
<proteinExistence type="predicted"/>
<dbReference type="EMBL" id="JBHUMY010000037">
    <property type="protein sequence ID" value="MFD2662980.1"/>
    <property type="molecule type" value="Genomic_DNA"/>
</dbReference>
<feature type="chain" id="PRO_5046598048" evidence="1">
    <location>
        <begin position="25"/>
        <end position="449"/>
    </location>
</feature>
<dbReference type="InterPro" id="IPR012854">
    <property type="entry name" value="Cu_amine_oxidase-like_N"/>
</dbReference>
<dbReference type="Gene3D" id="3.30.457.10">
    <property type="entry name" value="Copper amine oxidase-like, N-terminal domain"/>
    <property type="match status" value="1"/>
</dbReference>
<accession>A0ABW5R3M3</accession>
<keyword evidence="1" id="KW-0732">Signal</keyword>
<evidence type="ECO:0000313" key="3">
    <source>
        <dbReference type="EMBL" id="MFD2662980.1"/>
    </source>
</evidence>
<dbReference type="Pfam" id="PF07833">
    <property type="entry name" value="Cu_amine_oxidN1"/>
    <property type="match status" value="1"/>
</dbReference>
<dbReference type="RefSeq" id="WP_379278161.1">
    <property type="nucleotide sequence ID" value="NZ_JBHUGT010000017.1"/>
</dbReference>
<dbReference type="SUPFAM" id="SSF55383">
    <property type="entry name" value="Copper amine oxidase, domain N"/>
    <property type="match status" value="1"/>
</dbReference>
<feature type="signal peptide" evidence="1">
    <location>
        <begin position="1"/>
        <end position="24"/>
    </location>
</feature>